<feature type="compositionally biased region" description="Low complexity" evidence="7">
    <location>
        <begin position="380"/>
        <end position="392"/>
    </location>
</feature>
<accession>A0ABX8BSZ0</accession>
<gene>
    <name evidence="9" type="ORF">KGD84_03725</name>
</gene>
<comment type="catalytic activity">
    <reaction evidence="6">
        <text>UDP-N-acetyl-alpha-D-glucosamine + ATP = UDP-N-acetyl-alpha-D-glucosamine 3'-phosphate + ADP + H(+)</text>
        <dbReference type="Rhea" id="RHEA:32671"/>
        <dbReference type="ChEBI" id="CHEBI:15378"/>
        <dbReference type="ChEBI" id="CHEBI:30616"/>
        <dbReference type="ChEBI" id="CHEBI:57705"/>
        <dbReference type="ChEBI" id="CHEBI:64353"/>
        <dbReference type="ChEBI" id="CHEBI:456216"/>
        <dbReference type="EC" id="2.7.1.176"/>
    </reaction>
</comment>
<evidence type="ECO:0000256" key="7">
    <source>
        <dbReference type="SAM" id="MobiDB-lite"/>
    </source>
</evidence>
<dbReference type="Proteomes" id="UP000676079">
    <property type="component" value="Chromosome"/>
</dbReference>
<feature type="domain" description="Zeta toxin" evidence="8">
    <location>
        <begin position="28"/>
        <end position="223"/>
    </location>
</feature>
<dbReference type="RefSeq" id="WP_220564721.1">
    <property type="nucleotide sequence ID" value="NZ_CP074133.1"/>
</dbReference>
<evidence type="ECO:0000256" key="6">
    <source>
        <dbReference type="ARBA" id="ARBA00048178"/>
    </source>
</evidence>
<reference evidence="9 10" key="1">
    <citation type="submission" date="2021-05" db="EMBL/GenBank/DDBJ databases">
        <title>Direct Submission.</title>
        <authorList>
            <person name="Li K."/>
            <person name="Gao J."/>
        </authorList>
    </citation>
    <scope>NUCLEOTIDE SEQUENCE [LARGE SCALE GENOMIC DNA]</scope>
    <source>
        <strain evidence="9 10">Mg02</strain>
    </source>
</reference>
<keyword evidence="4" id="KW-0067">ATP-binding</keyword>
<dbReference type="Pfam" id="PF06414">
    <property type="entry name" value="Zeta_toxin"/>
    <property type="match status" value="1"/>
</dbReference>
<dbReference type="InterPro" id="IPR010488">
    <property type="entry name" value="Zeta_toxin_domain"/>
</dbReference>
<protein>
    <recommendedName>
        <fullName evidence="5">UDP-N-acetylglucosamine kinase</fullName>
        <ecNumber evidence="2">2.7.1.176</ecNumber>
    </recommendedName>
    <alternativeName>
        <fullName evidence="5">UDP-N-acetylglucosamine kinase</fullName>
    </alternativeName>
</protein>
<evidence type="ECO:0000259" key="8">
    <source>
        <dbReference type="Pfam" id="PF06414"/>
    </source>
</evidence>
<proteinExistence type="inferred from homology"/>
<evidence type="ECO:0000256" key="3">
    <source>
        <dbReference type="ARBA" id="ARBA00022741"/>
    </source>
</evidence>
<evidence type="ECO:0000256" key="1">
    <source>
        <dbReference type="ARBA" id="ARBA00009104"/>
    </source>
</evidence>
<keyword evidence="10" id="KW-1185">Reference proteome</keyword>
<evidence type="ECO:0000313" key="10">
    <source>
        <dbReference type="Proteomes" id="UP000676079"/>
    </source>
</evidence>
<evidence type="ECO:0000313" key="9">
    <source>
        <dbReference type="EMBL" id="QUX23498.1"/>
    </source>
</evidence>
<feature type="region of interest" description="Disordered" evidence="7">
    <location>
        <begin position="357"/>
        <end position="410"/>
    </location>
</feature>
<evidence type="ECO:0000256" key="2">
    <source>
        <dbReference type="ARBA" id="ARBA00011963"/>
    </source>
</evidence>
<keyword evidence="3" id="KW-0547">Nucleotide-binding</keyword>
<evidence type="ECO:0000256" key="5">
    <source>
        <dbReference type="ARBA" id="ARBA00032897"/>
    </source>
</evidence>
<name>A0ABX8BSZ0_9ACTN</name>
<dbReference type="InterPro" id="IPR027417">
    <property type="entry name" value="P-loop_NTPase"/>
</dbReference>
<comment type="similarity">
    <text evidence="1">Belongs to the zeta toxin family.</text>
</comment>
<organism evidence="9 10">
    <name type="scientific">Nocardiopsis changdeensis</name>
    <dbReference type="NCBI Taxonomy" id="2831969"/>
    <lineage>
        <taxon>Bacteria</taxon>
        <taxon>Bacillati</taxon>
        <taxon>Actinomycetota</taxon>
        <taxon>Actinomycetes</taxon>
        <taxon>Streptosporangiales</taxon>
        <taxon>Nocardiopsidaceae</taxon>
        <taxon>Nocardiopsis</taxon>
    </lineage>
</organism>
<dbReference type="EMBL" id="CP074133">
    <property type="protein sequence ID" value="QUX23498.1"/>
    <property type="molecule type" value="Genomic_DNA"/>
</dbReference>
<dbReference type="EC" id="2.7.1.176" evidence="2"/>
<evidence type="ECO:0000256" key="4">
    <source>
        <dbReference type="ARBA" id="ARBA00022840"/>
    </source>
</evidence>
<dbReference type="Gene3D" id="3.40.50.300">
    <property type="entry name" value="P-loop containing nucleotide triphosphate hydrolases"/>
    <property type="match status" value="1"/>
</dbReference>
<sequence>MSPEPYDVGPEQLREIFDEYIKDLVFGDAQPAPPGQRPVMVQLGGQLAAGKSHALKGVINRHQGRVALVSPDDFRAYHPRYSEIMRERPQEMMALTAQAMYAWSDMVREHAHLHGLGIVTESTFRRTEDLLGYSAEMADPVPGRHPGFATEVVVVATPGDRSCLDMVGRYLADPPGQGRWADVEGHDSSYDQLPITVDALEGSPHVHRVIVTDRSGAIHYDNSRGADGRWGQEARGGQALRDVRGEGRVPFSQEEASAWVSSYWKHAEKLITREELGPRTTPTMLSLHERADRVAQVAYAGDPERLAQHKEWQQVQKAVFVAAGRGASNSDLPRHPEEFLNADEAKKTRFMATMRAAGHSPPNMTTGSEEAVRLAQQGMAPPTSRPSPSSGPSAPPGRHHGRGKGPDIER</sequence>